<feature type="domain" description="FPL" evidence="2">
    <location>
        <begin position="5"/>
        <end position="58"/>
    </location>
</feature>
<keyword evidence="1" id="KW-0072">Autophagy</keyword>
<name>A0AA86SMW4_9FABA</name>
<proteinExistence type="predicted"/>
<dbReference type="EMBL" id="OY731404">
    <property type="protein sequence ID" value="CAJ1967229.1"/>
    <property type="molecule type" value="Genomic_DNA"/>
</dbReference>
<sequence>MEETAISFKVNSHTLCLLVNMQGDAVVSFPLYTEALRFAQHEEKMIQTAIRAVVLNIYNVKDDMVLQFISTPPVSEYFSDLVCRLRDLCFRLDAFLYDKGYVKSNILFIK</sequence>
<dbReference type="Pfam" id="PF09758">
    <property type="entry name" value="FPL"/>
    <property type="match status" value="1"/>
</dbReference>
<dbReference type="GO" id="GO:0005770">
    <property type="term" value="C:late endosome"/>
    <property type="evidence" value="ECO:0007669"/>
    <property type="project" value="TreeGrafter"/>
</dbReference>
<dbReference type="GO" id="GO:0005794">
    <property type="term" value="C:Golgi apparatus"/>
    <property type="evidence" value="ECO:0007669"/>
    <property type="project" value="TreeGrafter"/>
</dbReference>
<dbReference type="Proteomes" id="UP001189624">
    <property type="component" value="Chromosome 7"/>
</dbReference>
<dbReference type="GO" id="GO:0016197">
    <property type="term" value="P:endosomal transport"/>
    <property type="evidence" value="ECO:0007669"/>
    <property type="project" value="TreeGrafter"/>
</dbReference>
<protein>
    <recommendedName>
        <fullName evidence="2">FPL domain-containing protein</fullName>
    </recommendedName>
</protein>
<dbReference type="GO" id="GO:0007034">
    <property type="term" value="P:vacuolar transport"/>
    <property type="evidence" value="ECO:0007669"/>
    <property type="project" value="TreeGrafter"/>
</dbReference>
<keyword evidence="4" id="KW-1185">Reference proteome</keyword>
<dbReference type="PANTHER" id="PTHR21481">
    <property type="entry name" value="PROTEIN CLEC16A"/>
    <property type="match status" value="1"/>
</dbReference>
<dbReference type="PANTHER" id="PTHR21481:SF0">
    <property type="entry name" value="PROTEIN CLEC16A"/>
    <property type="match status" value="1"/>
</dbReference>
<dbReference type="AlphaFoldDB" id="A0AA86SMW4"/>
<evidence type="ECO:0000313" key="3">
    <source>
        <dbReference type="EMBL" id="CAJ1967229.1"/>
    </source>
</evidence>
<evidence type="ECO:0000313" key="4">
    <source>
        <dbReference type="Proteomes" id="UP001189624"/>
    </source>
</evidence>
<evidence type="ECO:0000259" key="2">
    <source>
        <dbReference type="Pfam" id="PF09758"/>
    </source>
</evidence>
<gene>
    <name evidence="3" type="ORF">AYBTSS11_LOCUS21068</name>
</gene>
<dbReference type="InterPro" id="IPR019155">
    <property type="entry name" value="CLEC16A/TT9_N"/>
</dbReference>
<dbReference type="GO" id="GO:1901096">
    <property type="term" value="P:regulation of autophagosome maturation"/>
    <property type="evidence" value="ECO:0007669"/>
    <property type="project" value="TreeGrafter"/>
</dbReference>
<evidence type="ECO:0000256" key="1">
    <source>
        <dbReference type="ARBA" id="ARBA00023006"/>
    </source>
</evidence>
<organism evidence="3 4">
    <name type="scientific">Sphenostylis stenocarpa</name>
    <dbReference type="NCBI Taxonomy" id="92480"/>
    <lineage>
        <taxon>Eukaryota</taxon>
        <taxon>Viridiplantae</taxon>
        <taxon>Streptophyta</taxon>
        <taxon>Embryophyta</taxon>
        <taxon>Tracheophyta</taxon>
        <taxon>Spermatophyta</taxon>
        <taxon>Magnoliopsida</taxon>
        <taxon>eudicotyledons</taxon>
        <taxon>Gunneridae</taxon>
        <taxon>Pentapetalae</taxon>
        <taxon>rosids</taxon>
        <taxon>fabids</taxon>
        <taxon>Fabales</taxon>
        <taxon>Fabaceae</taxon>
        <taxon>Papilionoideae</taxon>
        <taxon>50 kb inversion clade</taxon>
        <taxon>NPAAA clade</taxon>
        <taxon>indigoferoid/millettioid clade</taxon>
        <taxon>Phaseoleae</taxon>
        <taxon>Sphenostylis</taxon>
    </lineage>
</organism>
<dbReference type="InterPro" id="IPR039272">
    <property type="entry name" value="CLEC16A/TT9"/>
</dbReference>
<dbReference type="GO" id="GO:0006914">
    <property type="term" value="P:autophagy"/>
    <property type="evidence" value="ECO:0007669"/>
    <property type="project" value="UniProtKB-KW"/>
</dbReference>
<dbReference type="Gramene" id="rna-AYBTSS11_LOCUS21068">
    <property type="protein sequence ID" value="CAJ1967229.1"/>
    <property type="gene ID" value="gene-AYBTSS11_LOCUS21068"/>
</dbReference>
<reference evidence="3" key="1">
    <citation type="submission" date="2023-10" db="EMBL/GenBank/DDBJ databases">
        <authorList>
            <person name="Domelevo Entfellner J.-B."/>
        </authorList>
    </citation>
    <scope>NUCLEOTIDE SEQUENCE</scope>
</reference>
<accession>A0AA86SMW4</accession>